<dbReference type="EMBL" id="JAESIY010000006">
    <property type="protein sequence ID" value="MBL3656920.1"/>
    <property type="molecule type" value="Genomic_DNA"/>
</dbReference>
<dbReference type="AlphaFoldDB" id="A0A937K135"/>
<dbReference type="Proteomes" id="UP000659388">
    <property type="component" value="Unassembled WGS sequence"/>
</dbReference>
<dbReference type="RefSeq" id="WP_202244717.1">
    <property type="nucleotide sequence ID" value="NZ_JAESIY010000006.1"/>
</dbReference>
<accession>A0A937K135</accession>
<evidence type="ECO:0000313" key="2">
    <source>
        <dbReference type="Proteomes" id="UP000659388"/>
    </source>
</evidence>
<organism evidence="1 2">
    <name type="scientific">Fulvivirga sediminis</name>
    <dbReference type="NCBI Taxonomy" id="2803949"/>
    <lineage>
        <taxon>Bacteria</taxon>
        <taxon>Pseudomonadati</taxon>
        <taxon>Bacteroidota</taxon>
        <taxon>Cytophagia</taxon>
        <taxon>Cytophagales</taxon>
        <taxon>Fulvivirgaceae</taxon>
        <taxon>Fulvivirga</taxon>
    </lineage>
</organism>
<protein>
    <submittedName>
        <fullName evidence="1">Uncharacterized protein</fullName>
    </submittedName>
</protein>
<sequence length="330" mass="39294">MKGKLYYLKNSGKIVTFFLFVLSGPLLSQDKLTLRDSLLLRYSENELRSMTSRELGNAVRAMRGEPVAPLIVSSSKKLQTDNYGFNIIRDINIDSLEVLINRRVSDISKRDSNFNRMVFPNSYVDIINRFEYGFYKNLRTRELRHNDYHKLYYDFEGDESFKLIGYTNNSRRTYFFDERDSLQKIVVETGHSVNEGRKYYWSMPMQYQKTTFYLWNGHLQYVDQLKLGEDVFEFSRLNDNDSTQKLESKRLYFYKNNCISSYEAKSEISIDSDKYVDNLNYSKVYCSNELAAYLKNYLIEFKEYEHKVNDFLNSHEGSYLKPYYIPKNNE</sequence>
<proteinExistence type="predicted"/>
<gene>
    <name evidence="1" type="ORF">JL102_12305</name>
</gene>
<comment type="caution">
    <text evidence="1">The sequence shown here is derived from an EMBL/GenBank/DDBJ whole genome shotgun (WGS) entry which is preliminary data.</text>
</comment>
<reference evidence="1" key="1">
    <citation type="submission" date="2021-01" db="EMBL/GenBank/DDBJ databases">
        <title>Fulvivirga kasyanovii gen. nov., sp nov., a novel member of the phylum Bacteroidetes isolated from seawater in a mussel farm.</title>
        <authorList>
            <person name="Zhao L.-H."/>
            <person name="Wang Z.-J."/>
        </authorList>
    </citation>
    <scope>NUCLEOTIDE SEQUENCE</scope>
    <source>
        <strain evidence="1">2943</strain>
    </source>
</reference>
<evidence type="ECO:0000313" key="1">
    <source>
        <dbReference type="EMBL" id="MBL3656920.1"/>
    </source>
</evidence>
<name>A0A937K135_9BACT</name>
<keyword evidence="2" id="KW-1185">Reference proteome</keyword>